<dbReference type="AlphaFoldDB" id="A0A1G7MHH9"/>
<dbReference type="EMBL" id="FNAN01000011">
    <property type="protein sequence ID" value="SDF60570.1"/>
    <property type="molecule type" value="Genomic_DNA"/>
</dbReference>
<evidence type="ECO:0000313" key="3">
    <source>
        <dbReference type="Proteomes" id="UP000198748"/>
    </source>
</evidence>
<dbReference type="InterPro" id="IPR011008">
    <property type="entry name" value="Dimeric_a/b-barrel"/>
</dbReference>
<feature type="domain" description="ABM" evidence="1">
    <location>
        <begin position="3"/>
        <end position="49"/>
    </location>
</feature>
<dbReference type="Gene3D" id="3.30.70.100">
    <property type="match status" value="1"/>
</dbReference>
<evidence type="ECO:0000313" key="2">
    <source>
        <dbReference type="EMBL" id="SDF60570.1"/>
    </source>
</evidence>
<gene>
    <name evidence="2" type="ORF">SAMN04487996_111252</name>
</gene>
<name>A0A1G7MHH9_9BACT</name>
<proteinExistence type="predicted"/>
<dbReference type="InterPro" id="IPR007138">
    <property type="entry name" value="ABM_dom"/>
</dbReference>
<organism evidence="2 3">
    <name type="scientific">Dyadobacter soli</name>
    <dbReference type="NCBI Taxonomy" id="659014"/>
    <lineage>
        <taxon>Bacteria</taxon>
        <taxon>Pseudomonadati</taxon>
        <taxon>Bacteroidota</taxon>
        <taxon>Cytophagia</taxon>
        <taxon>Cytophagales</taxon>
        <taxon>Spirosomataceae</taxon>
        <taxon>Dyadobacter</taxon>
    </lineage>
</organism>
<dbReference type="Pfam" id="PF03992">
    <property type="entry name" value="ABM"/>
    <property type="match status" value="1"/>
</dbReference>
<dbReference type="STRING" id="659014.SAMN04487996_111252"/>
<keyword evidence="3" id="KW-1185">Reference proteome</keyword>
<dbReference type="SUPFAM" id="SSF54909">
    <property type="entry name" value="Dimeric alpha+beta barrel"/>
    <property type="match status" value="1"/>
</dbReference>
<dbReference type="RefSeq" id="WP_090153613.1">
    <property type="nucleotide sequence ID" value="NZ_FNAN01000011.1"/>
</dbReference>
<dbReference type="Proteomes" id="UP000198748">
    <property type="component" value="Unassembled WGS sequence"/>
</dbReference>
<evidence type="ECO:0000259" key="1">
    <source>
        <dbReference type="Pfam" id="PF03992"/>
    </source>
</evidence>
<protein>
    <recommendedName>
        <fullName evidence="1">ABM domain-containing protein</fullName>
    </recommendedName>
</protein>
<reference evidence="3" key="1">
    <citation type="submission" date="2016-10" db="EMBL/GenBank/DDBJ databases">
        <authorList>
            <person name="Varghese N."/>
            <person name="Submissions S."/>
        </authorList>
    </citation>
    <scope>NUCLEOTIDE SEQUENCE [LARGE SCALE GENOMIC DNA]</scope>
    <source>
        <strain evidence="3">DSM 25329</strain>
    </source>
</reference>
<sequence length="60" mass="6963">MLFVDAKSGTQQQFRDLYYKAMPHFRAEAGVITYQLSEIEGRDAQFVLHTLLEIAPMTRE</sequence>
<accession>A0A1G7MHH9</accession>